<dbReference type="Pfam" id="PF00441">
    <property type="entry name" value="Acyl-CoA_dh_1"/>
    <property type="match status" value="1"/>
</dbReference>
<dbReference type="InterPro" id="IPR046373">
    <property type="entry name" value="Acyl-CoA_Oxase/DH_mid-dom_sf"/>
</dbReference>
<evidence type="ECO:0000256" key="5">
    <source>
        <dbReference type="ARBA" id="ARBA00022827"/>
    </source>
</evidence>
<accession>A0A445N0B4</accession>
<evidence type="ECO:0000256" key="6">
    <source>
        <dbReference type="ARBA" id="ARBA00023002"/>
    </source>
</evidence>
<evidence type="ECO:0000256" key="8">
    <source>
        <dbReference type="ARBA" id="ARBA00067292"/>
    </source>
</evidence>
<evidence type="ECO:0000259" key="10">
    <source>
        <dbReference type="Pfam" id="PF00441"/>
    </source>
</evidence>
<dbReference type="SUPFAM" id="SSF47203">
    <property type="entry name" value="Acyl-CoA dehydrogenase C-terminal domain-like"/>
    <property type="match status" value="1"/>
</dbReference>
<evidence type="ECO:0000259" key="11">
    <source>
        <dbReference type="Pfam" id="PF02770"/>
    </source>
</evidence>
<dbReference type="InterPro" id="IPR037069">
    <property type="entry name" value="AcylCoA_DH/ox_N_sf"/>
</dbReference>
<name>A0A445N0B4_9BACT</name>
<dbReference type="InterPro" id="IPR009075">
    <property type="entry name" value="AcylCo_DH/oxidase_C"/>
</dbReference>
<dbReference type="Pfam" id="PF02770">
    <property type="entry name" value="Acyl-CoA_dh_M"/>
    <property type="match status" value="1"/>
</dbReference>
<gene>
    <name evidence="13" type="primary">mmgC</name>
    <name evidence="13" type="ORF">PITCH_A420090</name>
</gene>
<comment type="similarity">
    <text evidence="2 9">Belongs to the acyl-CoA dehydrogenase family.</text>
</comment>
<dbReference type="FunFam" id="2.40.110.10:FF:000009">
    <property type="entry name" value="Acyl-CoA dehydrogenase"/>
    <property type="match status" value="1"/>
</dbReference>
<dbReference type="PANTHER" id="PTHR43884:SF12">
    <property type="entry name" value="ISOVALERYL-COA DEHYDROGENASE, MITOCHONDRIAL-RELATED"/>
    <property type="match status" value="1"/>
</dbReference>
<reference evidence="13" key="1">
    <citation type="submission" date="2018-01" db="EMBL/GenBank/DDBJ databases">
        <authorList>
            <person name="Regsiter A."/>
            <person name="William W."/>
        </authorList>
    </citation>
    <scope>NUCLEOTIDE SEQUENCE</scope>
    <source>
        <strain evidence="13">TRIP AH-1</strain>
    </source>
</reference>
<dbReference type="InterPro" id="IPR006091">
    <property type="entry name" value="Acyl-CoA_Oxase/DH_mid-dom"/>
</dbReference>
<dbReference type="Pfam" id="PF02771">
    <property type="entry name" value="Acyl-CoA_dh_N"/>
    <property type="match status" value="1"/>
</dbReference>
<dbReference type="PIRSF" id="PIRSF016578">
    <property type="entry name" value="HsaA"/>
    <property type="match status" value="1"/>
</dbReference>
<dbReference type="AlphaFoldDB" id="A0A445N0B4"/>
<organism evidence="13">
    <name type="scientific">uncultured Desulfobacterium sp</name>
    <dbReference type="NCBI Taxonomy" id="201089"/>
    <lineage>
        <taxon>Bacteria</taxon>
        <taxon>Pseudomonadati</taxon>
        <taxon>Thermodesulfobacteriota</taxon>
        <taxon>Desulfobacteria</taxon>
        <taxon>Desulfobacterales</taxon>
        <taxon>Desulfobacteriaceae</taxon>
        <taxon>Desulfobacterium</taxon>
        <taxon>environmental samples</taxon>
    </lineage>
</organism>
<dbReference type="Gene3D" id="1.20.140.10">
    <property type="entry name" value="Butyryl-CoA Dehydrogenase, subunit A, domain 3"/>
    <property type="match status" value="1"/>
</dbReference>
<proteinExistence type="inferred from homology"/>
<dbReference type="EMBL" id="OJIN01000184">
    <property type="protein sequence ID" value="SPD75129.1"/>
    <property type="molecule type" value="Genomic_DNA"/>
</dbReference>
<keyword evidence="4 9" id="KW-0285">Flavoprotein</keyword>
<dbReference type="GO" id="GO:0003995">
    <property type="term" value="F:acyl-CoA dehydrogenase activity"/>
    <property type="evidence" value="ECO:0007669"/>
    <property type="project" value="TreeGrafter"/>
</dbReference>
<dbReference type="InterPro" id="IPR009100">
    <property type="entry name" value="AcylCoA_DH/oxidase_NM_dom_sf"/>
</dbReference>
<evidence type="ECO:0000256" key="3">
    <source>
        <dbReference type="ARBA" id="ARBA00011881"/>
    </source>
</evidence>
<comment type="cofactor">
    <cofactor evidence="1 9">
        <name>FAD</name>
        <dbReference type="ChEBI" id="CHEBI:57692"/>
    </cofactor>
</comment>
<feature type="domain" description="Acyl-CoA dehydrogenase/oxidase N-terminal" evidence="12">
    <location>
        <begin position="8"/>
        <end position="119"/>
    </location>
</feature>
<comment type="subunit">
    <text evidence="3">Homotetramer.</text>
</comment>
<evidence type="ECO:0000256" key="1">
    <source>
        <dbReference type="ARBA" id="ARBA00001974"/>
    </source>
</evidence>
<keyword evidence="5 9" id="KW-0274">FAD</keyword>
<evidence type="ECO:0000259" key="12">
    <source>
        <dbReference type="Pfam" id="PF02771"/>
    </source>
</evidence>
<feature type="domain" description="Acyl-CoA oxidase/dehydrogenase middle" evidence="11">
    <location>
        <begin position="123"/>
        <end position="218"/>
    </location>
</feature>
<evidence type="ECO:0000256" key="7">
    <source>
        <dbReference type="ARBA" id="ARBA00066361"/>
    </source>
</evidence>
<dbReference type="EC" id="1.3.8.11" evidence="7"/>
<dbReference type="FunFam" id="1.20.140.10:FF:000004">
    <property type="entry name" value="Acyl-CoA dehydrogenase FadE25"/>
    <property type="match status" value="1"/>
</dbReference>
<evidence type="ECO:0000256" key="4">
    <source>
        <dbReference type="ARBA" id="ARBA00022630"/>
    </source>
</evidence>
<dbReference type="InterPro" id="IPR013786">
    <property type="entry name" value="AcylCoA_DH/ox_N"/>
</dbReference>
<dbReference type="PANTHER" id="PTHR43884">
    <property type="entry name" value="ACYL-COA DEHYDROGENASE"/>
    <property type="match status" value="1"/>
</dbReference>
<evidence type="ECO:0000256" key="2">
    <source>
        <dbReference type="ARBA" id="ARBA00009347"/>
    </source>
</evidence>
<dbReference type="GO" id="GO:0050660">
    <property type="term" value="F:flavin adenine dinucleotide binding"/>
    <property type="evidence" value="ECO:0007669"/>
    <property type="project" value="InterPro"/>
</dbReference>
<keyword evidence="6 9" id="KW-0560">Oxidoreductase</keyword>
<evidence type="ECO:0000256" key="9">
    <source>
        <dbReference type="RuleBase" id="RU362125"/>
    </source>
</evidence>
<dbReference type="SUPFAM" id="SSF56645">
    <property type="entry name" value="Acyl-CoA dehydrogenase NM domain-like"/>
    <property type="match status" value="1"/>
</dbReference>
<dbReference type="Gene3D" id="1.10.540.10">
    <property type="entry name" value="Acyl-CoA dehydrogenase/oxidase, N-terminal domain"/>
    <property type="match status" value="1"/>
</dbReference>
<feature type="domain" description="Acyl-CoA dehydrogenase/oxidase C-terminal" evidence="10">
    <location>
        <begin position="230"/>
        <end position="380"/>
    </location>
</feature>
<dbReference type="Gene3D" id="2.40.110.10">
    <property type="entry name" value="Butyryl-CoA Dehydrogenase, subunit A, domain 2"/>
    <property type="match status" value="1"/>
</dbReference>
<evidence type="ECO:0000313" key="13">
    <source>
        <dbReference type="EMBL" id="SPD75129.1"/>
    </source>
</evidence>
<dbReference type="FunFam" id="1.10.540.10:FF:000026">
    <property type="entry name" value="Acyl-CoA dehydrogenase medium chain"/>
    <property type="match status" value="1"/>
</dbReference>
<protein>
    <recommendedName>
        <fullName evidence="8">Cyclohexane-1-carbonyl-CoA dehydrogenase</fullName>
        <ecNumber evidence="7">1.3.8.11</ecNumber>
    </recommendedName>
</protein>
<sequence length="382" mass="41934">MAGIYELTKAQIMLRDSVRQLAQEKIKPIAAQLEEEEKFPTQVHEWFREMELYGLGIEEKWGGSGAGCTECALAIEQIAQVSASCAILLGAYSLGPRVLMNVGNDEQKQKYLTKVASGEFIPCFALTEPEAGSDASNIQTKAVQDGDDWLVSGTKCFATLADVADMYTVFAKTDPEKGTAGISAFLIDKGAKGLTIPKHEKKMGCKAVHVCEVKLDEVRVPQRNMMGARGDGYRQTVRTVEVSRYATSARSVGLAQGALDHAIEYAKQRVVFGKPIAKFQAIQFMIADMAIQIEAARQLTYKTVAEIDRGNREEAVKLGSMAKCFAADTAVKVACDALQIFGGYGYMEDYPMAQYYRDAKLLQIAEGTTQIQRMIVAREVMK</sequence>
<dbReference type="InterPro" id="IPR036250">
    <property type="entry name" value="AcylCo_DH-like_C"/>
</dbReference>